<keyword evidence="9" id="KW-1133">Transmembrane helix</keyword>
<dbReference type="InterPro" id="IPR010004">
    <property type="entry name" value="Uncharacterised_Ycf66"/>
</dbReference>
<keyword evidence="9" id="KW-0812">Transmembrane</keyword>
<dbReference type="GO" id="GO:0005524">
    <property type="term" value="F:ATP binding"/>
    <property type="evidence" value="ECO:0007669"/>
    <property type="project" value="UniProtKB-KW"/>
</dbReference>
<evidence type="ECO:0000256" key="4">
    <source>
        <dbReference type="ARBA" id="ARBA00022741"/>
    </source>
</evidence>
<dbReference type="SMART" id="SM00220">
    <property type="entry name" value="S_TKc"/>
    <property type="match status" value="1"/>
</dbReference>
<name>A0A1U7H401_9CYAN</name>
<evidence type="ECO:0000256" key="9">
    <source>
        <dbReference type="SAM" id="Phobius"/>
    </source>
</evidence>
<dbReference type="AlphaFoldDB" id="A0A1U7H401"/>
<dbReference type="Gene3D" id="1.10.510.10">
    <property type="entry name" value="Transferase(Phosphotransferase) domain 1"/>
    <property type="match status" value="1"/>
</dbReference>
<feature type="transmembrane region" description="Helical" evidence="9">
    <location>
        <begin position="411"/>
        <end position="430"/>
    </location>
</feature>
<keyword evidence="12" id="KW-1185">Reference proteome</keyword>
<evidence type="ECO:0000256" key="2">
    <source>
        <dbReference type="ARBA" id="ARBA00022527"/>
    </source>
</evidence>
<feature type="domain" description="Protein kinase" evidence="10">
    <location>
        <begin position="10"/>
        <end position="277"/>
    </location>
</feature>
<dbReference type="EC" id="2.7.11.1" evidence="1"/>
<feature type="transmembrane region" description="Helical" evidence="9">
    <location>
        <begin position="382"/>
        <end position="399"/>
    </location>
</feature>
<evidence type="ECO:0000313" key="11">
    <source>
        <dbReference type="EMBL" id="OKH15854.1"/>
    </source>
</evidence>
<organism evidence="11 12">
    <name type="scientific">Fischerella major NIES-592</name>
    <dbReference type="NCBI Taxonomy" id="210994"/>
    <lineage>
        <taxon>Bacteria</taxon>
        <taxon>Bacillati</taxon>
        <taxon>Cyanobacteriota</taxon>
        <taxon>Cyanophyceae</taxon>
        <taxon>Nostocales</taxon>
        <taxon>Hapalosiphonaceae</taxon>
        <taxon>Fischerella</taxon>
    </lineage>
</organism>
<evidence type="ECO:0000313" key="12">
    <source>
        <dbReference type="Proteomes" id="UP000186391"/>
    </source>
</evidence>
<evidence type="ECO:0000256" key="7">
    <source>
        <dbReference type="ARBA" id="ARBA00047899"/>
    </source>
</evidence>
<feature type="transmembrane region" description="Helical" evidence="9">
    <location>
        <begin position="352"/>
        <end position="370"/>
    </location>
</feature>
<dbReference type="Gene3D" id="3.30.200.20">
    <property type="entry name" value="Phosphorylase Kinase, domain 1"/>
    <property type="match status" value="1"/>
</dbReference>
<evidence type="ECO:0000256" key="8">
    <source>
        <dbReference type="ARBA" id="ARBA00048679"/>
    </source>
</evidence>
<dbReference type="GO" id="GO:0004674">
    <property type="term" value="F:protein serine/threonine kinase activity"/>
    <property type="evidence" value="ECO:0007669"/>
    <property type="project" value="UniProtKB-KW"/>
</dbReference>
<sequence>MLGKLLDGRYRVIQVLSAGGFGETYIAEDTRRPGNPKCVLKLLKPASSEPYYLQTARRLFNSEAEILEQLGNHDQIPRLLAYFEESEEFCLVQELIVGHPLSAEMRSGQPWTESQVIQMLQDVLGVLEFVHGYNVIHRDIKPDNLIRRDSDEKLVLIDFGAVKQMRSQLAASPSQMTATVAIGTPGYMPAEQAQGRPRPNSDIYAVGIIAIQALTGILPTQLQENPETGEIIWPNQAQASPRLIAILQKMVRYHYRDRYQSATEVLQDLQQLQHPFPSTQPQISSANAQSTMPQLMNMYPQTSVPPSGVTDYSTLSSQVTPPPAWINKTLSVARFLPFVGAAGLFLFKAPTWIILLGIGLATFGVGLFFLRSSYPRLAKDYDAVFAVVFCLCGILLLFQEYQSYGNQEIPITQFLLAGAGIFSAVECIRLRSINK</sequence>
<dbReference type="Proteomes" id="UP000186391">
    <property type="component" value="Unassembled WGS sequence"/>
</dbReference>
<reference evidence="11 12" key="1">
    <citation type="submission" date="2016-11" db="EMBL/GenBank/DDBJ databases">
        <title>Draft Genome Sequences of Nine Cyanobacterial Strains from Diverse Habitats.</title>
        <authorList>
            <person name="Zhu T."/>
            <person name="Hou S."/>
            <person name="Lu X."/>
            <person name="Hess W.R."/>
        </authorList>
    </citation>
    <scope>NUCLEOTIDE SEQUENCE [LARGE SCALE GENOMIC DNA]</scope>
    <source>
        <strain evidence="11 12">NIES-592</strain>
    </source>
</reference>
<keyword evidence="2 11" id="KW-0723">Serine/threonine-protein kinase</keyword>
<dbReference type="PANTHER" id="PTHR24363:SF0">
    <property type="entry name" value="SERINE_THREONINE KINASE LIKE DOMAIN CONTAINING 1"/>
    <property type="match status" value="1"/>
</dbReference>
<evidence type="ECO:0000256" key="6">
    <source>
        <dbReference type="ARBA" id="ARBA00022840"/>
    </source>
</evidence>
<proteinExistence type="predicted"/>
<evidence type="ECO:0000256" key="1">
    <source>
        <dbReference type="ARBA" id="ARBA00012513"/>
    </source>
</evidence>
<dbReference type="InterPro" id="IPR000719">
    <property type="entry name" value="Prot_kinase_dom"/>
</dbReference>
<evidence type="ECO:0000259" key="10">
    <source>
        <dbReference type="PROSITE" id="PS50011"/>
    </source>
</evidence>
<dbReference type="CDD" id="cd14014">
    <property type="entry name" value="STKc_PknB_like"/>
    <property type="match status" value="1"/>
</dbReference>
<dbReference type="PROSITE" id="PS50011">
    <property type="entry name" value="PROTEIN_KINASE_DOM"/>
    <property type="match status" value="1"/>
</dbReference>
<dbReference type="OrthoDB" id="468998at2"/>
<evidence type="ECO:0000256" key="5">
    <source>
        <dbReference type="ARBA" id="ARBA00022777"/>
    </source>
</evidence>
<accession>A0A1U7H401</accession>
<keyword evidence="9" id="KW-0472">Membrane</keyword>
<keyword evidence="3" id="KW-0808">Transferase</keyword>
<dbReference type="Pfam" id="PF00069">
    <property type="entry name" value="Pkinase"/>
    <property type="match status" value="1"/>
</dbReference>
<keyword evidence="4" id="KW-0547">Nucleotide-binding</keyword>
<protein>
    <recommendedName>
        <fullName evidence="1">non-specific serine/threonine protein kinase</fullName>
        <ecNumber evidence="1">2.7.11.1</ecNumber>
    </recommendedName>
</protein>
<keyword evidence="6" id="KW-0067">ATP-binding</keyword>
<dbReference type="PANTHER" id="PTHR24363">
    <property type="entry name" value="SERINE/THREONINE PROTEIN KINASE"/>
    <property type="match status" value="1"/>
</dbReference>
<comment type="catalytic activity">
    <reaction evidence="7">
        <text>L-threonyl-[protein] + ATP = O-phospho-L-threonyl-[protein] + ADP + H(+)</text>
        <dbReference type="Rhea" id="RHEA:46608"/>
        <dbReference type="Rhea" id="RHEA-COMP:11060"/>
        <dbReference type="Rhea" id="RHEA-COMP:11605"/>
        <dbReference type="ChEBI" id="CHEBI:15378"/>
        <dbReference type="ChEBI" id="CHEBI:30013"/>
        <dbReference type="ChEBI" id="CHEBI:30616"/>
        <dbReference type="ChEBI" id="CHEBI:61977"/>
        <dbReference type="ChEBI" id="CHEBI:456216"/>
        <dbReference type="EC" id="2.7.11.1"/>
    </reaction>
</comment>
<dbReference type="Pfam" id="PF07444">
    <property type="entry name" value="Ycf66_N"/>
    <property type="match status" value="1"/>
</dbReference>
<dbReference type="RefSeq" id="WP_073555306.1">
    <property type="nucleotide sequence ID" value="NZ_MRCA01000002.1"/>
</dbReference>
<comment type="caution">
    <text evidence="11">The sequence shown here is derived from an EMBL/GenBank/DDBJ whole genome shotgun (WGS) entry which is preliminary data.</text>
</comment>
<dbReference type="EMBL" id="MRCA01000002">
    <property type="protein sequence ID" value="OKH15854.1"/>
    <property type="molecule type" value="Genomic_DNA"/>
</dbReference>
<keyword evidence="5 11" id="KW-0418">Kinase</keyword>
<comment type="catalytic activity">
    <reaction evidence="8">
        <text>L-seryl-[protein] + ATP = O-phospho-L-seryl-[protein] + ADP + H(+)</text>
        <dbReference type="Rhea" id="RHEA:17989"/>
        <dbReference type="Rhea" id="RHEA-COMP:9863"/>
        <dbReference type="Rhea" id="RHEA-COMP:11604"/>
        <dbReference type="ChEBI" id="CHEBI:15378"/>
        <dbReference type="ChEBI" id="CHEBI:29999"/>
        <dbReference type="ChEBI" id="CHEBI:30616"/>
        <dbReference type="ChEBI" id="CHEBI:83421"/>
        <dbReference type="ChEBI" id="CHEBI:456216"/>
        <dbReference type="EC" id="2.7.11.1"/>
    </reaction>
</comment>
<dbReference type="SUPFAM" id="SSF56112">
    <property type="entry name" value="Protein kinase-like (PK-like)"/>
    <property type="match status" value="1"/>
</dbReference>
<gene>
    <name evidence="11" type="ORF">NIES592_07250</name>
</gene>
<evidence type="ECO:0000256" key="3">
    <source>
        <dbReference type="ARBA" id="ARBA00022679"/>
    </source>
</evidence>
<dbReference type="InterPro" id="IPR011009">
    <property type="entry name" value="Kinase-like_dom_sf"/>
</dbReference>